<dbReference type="EMBL" id="JACBYR010000001">
    <property type="protein sequence ID" value="NYE81798.1"/>
    <property type="molecule type" value="Genomic_DNA"/>
</dbReference>
<dbReference type="SUPFAM" id="SSF53850">
    <property type="entry name" value="Periplasmic binding protein-like II"/>
    <property type="match status" value="1"/>
</dbReference>
<dbReference type="GO" id="GO:0003700">
    <property type="term" value="F:DNA-binding transcription factor activity"/>
    <property type="evidence" value="ECO:0007669"/>
    <property type="project" value="InterPro"/>
</dbReference>
<proteinExistence type="inferred from homology"/>
<evidence type="ECO:0000256" key="1">
    <source>
        <dbReference type="ARBA" id="ARBA00009437"/>
    </source>
</evidence>
<evidence type="ECO:0000313" key="6">
    <source>
        <dbReference type="EMBL" id="NYE81798.1"/>
    </source>
</evidence>
<dbReference type="GO" id="GO:0032993">
    <property type="term" value="C:protein-DNA complex"/>
    <property type="evidence" value="ECO:0007669"/>
    <property type="project" value="TreeGrafter"/>
</dbReference>
<dbReference type="InterPro" id="IPR036388">
    <property type="entry name" value="WH-like_DNA-bd_sf"/>
</dbReference>
<dbReference type="InterPro" id="IPR000847">
    <property type="entry name" value="LysR_HTH_N"/>
</dbReference>
<feature type="domain" description="HTH lysR-type" evidence="5">
    <location>
        <begin position="1"/>
        <end position="58"/>
    </location>
</feature>
<evidence type="ECO:0000313" key="7">
    <source>
        <dbReference type="Proteomes" id="UP000542125"/>
    </source>
</evidence>
<dbReference type="GO" id="GO:0003677">
    <property type="term" value="F:DNA binding"/>
    <property type="evidence" value="ECO:0007669"/>
    <property type="project" value="UniProtKB-KW"/>
</dbReference>
<keyword evidence="3 6" id="KW-0238">DNA-binding</keyword>
<evidence type="ECO:0000259" key="5">
    <source>
        <dbReference type="PROSITE" id="PS50931"/>
    </source>
</evidence>
<dbReference type="Pfam" id="PF03466">
    <property type="entry name" value="LysR_substrate"/>
    <property type="match status" value="1"/>
</dbReference>
<dbReference type="CDD" id="cd08414">
    <property type="entry name" value="PBP2_LTTR_aromatics_like"/>
    <property type="match status" value="1"/>
</dbReference>
<comment type="caution">
    <text evidence="6">The sequence shown here is derived from an EMBL/GenBank/DDBJ whole genome shotgun (WGS) entry which is preliminary data.</text>
</comment>
<dbReference type="PANTHER" id="PTHR30346">
    <property type="entry name" value="TRANSCRIPTIONAL DUAL REGULATOR HCAR-RELATED"/>
    <property type="match status" value="1"/>
</dbReference>
<sequence length="307" mass="32990">MDLRQLKQFTVLAEELNFRRAATRLHMTQPPLSAAIQRLEESVGVLLFDRDRSKVRLTAAGTAFLREVRQLLAQAEAAVATARSAEQGVTDALGIAAVDSVAFELLPGILQTFCAAFPSAQISLQMASTENAIAALHKGTLDVAIIVPSANPAGGLTITALTEERFCLAVAAHHRLSHRRTVRLSELADDQFVSLYPFSSGPGYSVALLQAFHDAKIYPRIAPGDSRTLANLVLVSAGVSVALVPRPVRHLQVAGVTFLDVVSEARKPLRYPLALAKASGNDSPLVKVFEDMAREAVAGKRKRPTRA</sequence>
<dbReference type="FunFam" id="1.10.10.10:FF:000001">
    <property type="entry name" value="LysR family transcriptional regulator"/>
    <property type="match status" value="1"/>
</dbReference>
<protein>
    <submittedName>
        <fullName evidence="6">DNA-binding transcriptional LysR family regulator</fullName>
    </submittedName>
</protein>
<dbReference type="PANTHER" id="PTHR30346:SF17">
    <property type="entry name" value="LYSR FAMILY TRANSCRIPTIONAL REGULATOR"/>
    <property type="match status" value="1"/>
</dbReference>
<keyword evidence="7" id="KW-1185">Reference proteome</keyword>
<keyword evidence="2" id="KW-0805">Transcription regulation</keyword>
<dbReference type="Gene3D" id="3.40.190.10">
    <property type="entry name" value="Periplasmic binding protein-like II"/>
    <property type="match status" value="2"/>
</dbReference>
<accession>A0A7Y9IRR4</accession>
<evidence type="ECO:0000256" key="2">
    <source>
        <dbReference type="ARBA" id="ARBA00023015"/>
    </source>
</evidence>
<name>A0A7Y9IRR4_9BURK</name>
<evidence type="ECO:0000256" key="3">
    <source>
        <dbReference type="ARBA" id="ARBA00023125"/>
    </source>
</evidence>
<evidence type="ECO:0000256" key="4">
    <source>
        <dbReference type="ARBA" id="ARBA00023163"/>
    </source>
</evidence>
<dbReference type="PROSITE" id="PS50931">
    <property type="entry name" value="HTH_LYSR"/>
    <property type="match status" value="1"/>
</dbReference>
<dbReference type="AlphaFoldDB" id="A0A7Y9IRR4"/>
<gene>
    <name evidence="6" type="ORF">FHW18_001069</name>
</gene>
<dbReference type="Proteomes" id="UP000542125">
    <property type="component" value="Unassembled WGS sequence"/>
</dbReference>
<dbReference type="InterPro" id="IPR036390">
    <property type="entry name" value="WH_DNA-bd_sf"/>
</dbReference>
<dbReference type="SUPFAM" id="SSF46785">
    <property type="entry name" value="Winged helix' DNA-binding domain"/>
    <property type="match status" value="1"/>
</dbReference>
<dbReference type="Gene3D" id="1.10.10.10">
    <property type="entry name" value="Winged helix-like DNA-binding domain superfamily/Winged helix DNA-binding domain"/>
    <property type="match status" value="1"/>
</dbReference>
<dbReference type="InterPro" id="IPR005119">
    <property type="entry name" value="LysR_subst-bd"/>
</dbReference>
<dbReference type="RefSeq" id="WP_179584079.1">
    <property type="nucleotide sequence ID" value="NZ_JACBYR010000001.1"/>
</dbReference>
<comment type="similarity">
    <text evidence="1">Belongs to the LysR transcriptional regulatory family.</text>
</comment>
<organism evidence="6 7">
    <name type="scientific">Pigmentiphaga litoralis</name>
    <dbReference type="NCBI Taxonomy" id="516702"/>
    <lineage>
        <taxon>Bacteria</taxon>
        <taxon>Pseudomonadati</taxon>
        <taxon>Pseudomonadota</taxon>
        <taxon>Betaproteobacteria</taxon>
        <taxon>Burkholderiales</taxon>
        <taxon>Alcaligenaceae</taxon>
        <taxon>Pigmentiphaga</taxon>
    </lineage>
</organism>
<keyword evidence="4" id="KW-0804">Transcription</keyword>
<reference evidence="6 7" key="1">
    <citation type="submission" date="2020-07" db="EMBL/GenBank/DDBJ databases">
        <title>Genomic Encyclopedia of Type Strains, Phase IV (KMG-V): Genome sequencing to study the core and pangenomes of soil and plant-associated prokaryotes.</title>
        <authorList>
            <person name="Whitman W."/>
        </authorList>
    </citation>
    <scope>NUCLEOTIDE SEQUENCE [LARGE SCALE GENOMIC DNA]</scope>
    <source>
        <strain evidence="6 7">SAS40</strain>
    </source>
</reference>
<dbReference type="PRINTS" id="PR00039">
    <property type="entry name" value="HTHLYSR"/>
</dbReference>
<dbReference type="Pfam" id="PF00126">
    <property type="entry name" value="HTH_1"/>
    <property type="match status" value="1"/>
</dbReference>